<proteinExistence type="predicted"/>
<feature type="non-terminal residue" evidence="2">
    <location>
        <position position="91"/>
    </location>
</feature>
<name>A0A382C5A4_9ZZZZ</name>
<dbReference type="Gene3D" id="3.40.50.720">
    <property type="entry name" value="NAD(P)-binding Rossmann-like Domain"/>
    <property type="match status" value="1"/>
</dbReference>
<organism evidence="2">
    <name type="scientific">marine metagenome</name>
    <dbReference type="NCBI Taxonomy" id="408172"/>
    <lineage>
        <taxon>unclassified sequences</taxon>
        <taxon>metagenomes</taxon>
        <taxon>ecological metagenomes</taxon>
    </lineage>
</organism>
<dbReference type="AlphaFoldDB" id="A0A382C5A4"/>
<evidence type="ECO:0000313" key="2">
    <source>
        <dbReference type="EMBL" id="SVB21275.1"/>
    </source>
</evidence>
<reference evidence="2" key="1">
    <citation type="submission" date="2018-05" db="EMBL/GenBank/DDBJ databases">
        <authorList>
            <person name="Lanie J.A."/>
            <person name="Ng W.-L."/>
            <person name="Kazmierczak K.M."/>
            <person name="Andrzejewski T.M."/>
            <person name="Davidsen T.M."/>
            <person name="Wayne K.J."/>
            <person name="Tettelin H."/>
            <person name="Glass J.I."/>
            <person name="Rusch D."/>
            <person name="Podicherti R."/>
            <person name="Tsui H.-C.T."/>
            <person name="Winkler M.E."/>
        </authorList>
    </citation>
    <scope>NUCLEOTIDE SEQUENCE</scope>
</reference>
<dbReference type="EMBL" id="UINC01032883">
    <property type="protein sequence ID" value="SVB21275.1"/>
    <property type="molecule type" value="Genomic_DNA"/>
</dbReference>
<sequence>VVNLRPRVFVTRRFFPEALEVLTGAAETEVWPHDDPPTPEQLLEKIDGADGVLTNIMDNVDANVLRAAHRLKVVSQLGVGVDNIDVAEATR</sequence>
<dbReference type="GO" id="GO:0016616">
    <property type="term" value="F:oxidoreductase activity, acting on the CH-OH group of donors, NAD or NADP as acceptor"/>
    <property type="evidence" value="ECO:0007669"/>
    <property type="project" value="InterPro"/>
</dbReference>
<evidence type="ECO:0000259" key="1">
    <source>
        <dbReference type="Pfam" id="PF00389"/>
    </source>
</evidence>
<dbReference type="InterPro" id="IPR006139">
    <property type="entry name" value="D-isomer_2_OHA_DH_cat_dom"/>
</dbReference>
<dbReference type="GO" id="GO:0051287">
    <property type="term" value="F:NAD binding"/>
    <property type="evidence" value="ECO:0007669"/>
    <property type="project" value="InterPro"/>
</dbReference>
<feature type="non-terminal residue" evidence="2">
    <location>
        <position position="1"/>
    </location>
</feature>
<feature type="domain" description="D-isomer specific 2-hydroxyacid dehydrogenase catalytic" evidence="1">
    <location>
        <begin position="8"/>
        <end position="91"/>
    </location>
</feature>
<dbReference type="SUPFAM" id="SSF52283">
    <property type="entry name" value="Formate/glycerate dehydrogenase catalytic domain-like"/>
    <property type="match status" value="1"/>
</dbReference>
<gene>
    <name evidence="2" type="ORF">METZ01_LOCUS174129</name>
</gene>
<dbReference type="Pfam" id="PF00389">
    <property type="entry name" value="2-Hacid_dh"/>
    <property type="match status" value="1"/>
</dbReference>
<protein>
    <recommendedName>
        <fullName evidence="1">D-isomer specific 2-hydroxyacid dehydrogenase catalytic domain-containing protein</fullName>
    </recommendedName>
</protein>
<accession>A0A382C5A4</accession>